<dbReference type="AlphaFoldDB" id="A0AAW0CRS0"/>
<name>A0AAW0CRS0_9AGAR</name>
<feature type="region of interest" description="Disordered" evidence="1">
    <location>
        <begin position="1"/>
        <end position="23"/>
    </location>
</feature>
<evidence type="ECO:0000256" key="1">
    <source>
        <dbReference type="SAM" id="MobiDB-lite"/>
    </source>
</evidence>
<evidence type="ECO:0000313" key="2">
    <source>
        <dbReference type="EMBL" id="KAK7040842.1"/>
    </source>
</evidence>
<organism evidence="2 3">
    <name type="scientific">Paramarasmius palmivorus</name>
    <dbReference type="NCBI Taxonomy" id="297713"/>
    <lineage>
        <taxon>Eukaryota</taxon>
        <taxon>Fungi</taxon>
        <taxon>Dikarya</taxon>
        <taxon>Basidiomycota</taxon>
        <taxon>Agaricomycotina</taxon>
        <taxon>Agaricomycetes</taxon>
        <taxon>Agaricomycetidae</taxon>
        <taxon>Agaricales</taxon>
        <taxon>Marasmiineae</taxon>
        <taxon>Marasmiaceae</taxon>
        <taxon>Paramarasmius</taxon>
    </lineage>
</organism>
<feature type="region of interest" description="Disordered" evidence="1">
    <location>
        <begin position="60"/>
        <end position="82"/>
    </location>
</feature>
<evidence type="ECO:0000313" key="3">
    <source>
        <dbReference type="Proteomes" id="UP001383192"/>
    </source>
</evidence>
<proteinExistence type="predicted"/>
<dbReference type="EMBL" id="JAYKXP010000035">
    <property type="protein sequence ID" value="KAK7040842.1"/>
    <property type="molecule type" value="Genomic_DNA"/>
</dbReference>
<feature type="compositionally biased region" description="Polar residues" evidence="1">
    <location>
        <begin position="62"/>
        <end position="82"/>
    </location>
</feature>
<gene>
    <name evidence="2" type="ORF">VNI00_009438</name>
</gene>
<comment type="caution">
    <text evidence="2">The sequence shown here is derived from an EMBL/GenBank/DDBJ whole genome shotgun (WGS) entry which is preliminary data.</text>
</comment>
<protein>
    <submittedName>
        <fullName evidence="2">Uncharacterized protein</fullName>
    </submittedName>
</protein>
<accession>A0AAW0CRS0</accession>
<reference evidence="2 3" key="1">
    <citation type="submission" date="2024-01" db="EMBL/GenBank/DDBJ databases">
        <title>A draft genome for a cacao thread blight-causing isolate of Paramarasmius palmivorus.</title>
        <authorList>
            <person name="Baruah I.K."/>
            <person name="Bukari Y."/>
            <person name="Amoako-Attah I."/>
            <person name="Meinhardt L.W."/>
            <person name="Bailey B.A."/>
            <person name="Cohen S.P."/>
        </authorList>
    </citation>
    <scope>NUCLEOTIDE SEQUENCE [LARGE SCALE GENOMIC DNA]</scope>
    <source>
        <strain evidence="2 3">GH-12</strain>
    </source>
</reference>
<sequence>MPVEIRGNPRTSHVFVTRNDGSGHATYNDQEVVHSKSIVQYVVEFFRGPFVEDHSSMEIEGASSSYSFRTTNRGDGNVTKNG</sequence>
<dbReference type="Proteomes" id="UP001383192">
    <property type="component" value="Unassembled WGS sequence"/>
</dbReference>
<keyword evidence="3" id="KW-1185">Reference proteome</keyword>